<dbReference type="InterPro" id="IPR017945">
    <property type="entry name" value="DHBP_synth_RibB-like_a/b_dom"/>
</dbReference>
<evidence type="ECO:0000256" key="11">
    <source>
        <dbReference type="ARBA" id="ARBA00029774"/>
    </source>
</evidence>
<evidence type="ECO:0000256" key="10">
    <source>
        <dbReference type="ARBA" id="ARBA00022840"/>
    </source>
</evidence>
<name>B4SCZ1_PELPB</name>
<evidence type="ECO:0000313" key="17">
    <source>
        <dbReference type="Proteomes" id="UP000002724"/>
    </source>
</evidence>
<evidence type="ECO:0000256" key="4">
    <source>
        <dbReference type="ARBA" id="ARBA00015492"/>
    </source>
</evidence>
<evidence type="ECO:0000256" key="2">
    <source>
        <dbReference type="ARBA" id="ARBA00007663"/>
    </source>
</evidence>
<comment type="function">
    <text evidence="13">Required for the formation of a threonylcarbamoyl group on adenosine at position 37 (t(6)A37) in tRNAs that read codons beginning with adenine.</text>
</comment>
<feature type="binding site" evidence="14">
    <location>
        <position position="110"/>
    </location>
    <ligand>
        <name>ATP</name>
        <dbReference type="ChEBI" id="CHEBI:30616"/>
    </ligand>
</feature>
<dbReference type="AlphaFoldDB" id="B4SCZ1"/>
<dbReference type="Pfam" id="PF01300">
    <property type="entry name" value="Sua5_yciO_yrdC"/>
    <property type="match status" value="1"/>
</dbReference>
<dbReference type="Pfam" id="PF03481">
    <property type="entry name" value="Sua5_C"/>
    <property type="match status" value="1"/>
</dbReference>
<feature type="binding site" evidence="14">
    <location>
        <position position="188"/>
    </location>
    <ligand>
        <name>ATP</name>
        <dbReference type="ChEBI" id="CHEBI:30616"/>
    </ligand>
</feature>
<keyword evidence="10 13" id="KW-0067">ATP-binding</keyword>
<dbReference type="PROSITE" id="PS51163">
    <property type="entry name" value="YRDC"/>
    <property type="match status" value="1"/>
</dbReference>
<evidence type="ECO:0000256" key="6">
    <source>
        <dbReference type="ARBA" id="ARBA00022679"/>
    </source>
</evidence>
<dbReference type="InterPro" id="IPR006070">
    <property type="entry name" value="Sua5-like_dom"/>
</dbReference>
<dbReference type="PANTHER" id="PTHR17490">
    <property type="entry name" value="SUA5"/>
    <property type="match status" value="1"/>
</dbReference>
<dbReference type="OrthoDB" id="9814580at2"/>
<feature type="binding site" evidence="14">
    <location>
        <position position="227"/>
    </location>
    <ligand>
        <name>ATP</name>
        <dbReference type="ChEBI" id="CHEBI:30616"/>
    </ligand>
</feature>
<evidence type="ECO:0000256" key="3">
    <source>
        <dbReference type="ARBA" id="ARBA00012584"/>
    </source>
</evidence>
<feature type="binding site" evidence="14">
    <location>
        <position position="55"/>
    </location>
    <ligand>
        <name>ATP</name>
        <dbReference type="ChEBI" id="CHEBI:30616"/>
    </ligand>
</feature>
<dbReference type="Proteomes" id="UP000002724">
    <property type="component" value="Chromosome"/>
</dbReference>
<evidence type="ECO:0000313" key="16">
    <source>
        <dbReference type="EMBL" id="ACF42825.1"/>
    </source>
</evidence>
<gene>
    <name evidence="16" type="ordered locus">Ppha_0499</name>
</gene>
<evidence type="ECO:0000256" key="14">
    <source>
        <dbReference type="PIRSR" id="PIRSR004930-1"/>
    </source>
</evidence>
<evidence type="ECO:0000256" key="12">
    <source>
        <dbReference type="ARBA" id="ARBA00048366"/>
    </source>
</evidence>
<dbReference type="PANTHER" id="PTHR17490:SF16">
    <property type="entry name" value="THREONYLCARBAMOYL-AMP SYNTHASE"/>
    <property type="match status" value="1"/>
</dbReference>
<dbReference type="SUPFAM" id="SSF55821">
    <property type="entry name" value="YrdC/RibB"/>
    <property type="match status" value="1"/>
</dbReference>
<feature type="binding site" evidence="14">
    <location>
        <position position="60"/>
    </location>
    <ligand>
        <name>L-threonine</name>
        <dbReference type="ChEBI" id="CHEBI:57926"/>
    </ligand>
</feature>
<keyword evidence="7 13" id="KW-0819">tRNA processing</keyword>
<feature type="binding site" evidence="14">
    <location>
        <position position="28"/>
    </location>
    <ligand>
        <name>L-threonine</name>
        <dbReference type="ChEBI" id="CHEBI:57926"/>
    </ligand>
</feature>
<feature type="binding site" evidence="14">
    <location>
        <position position="134"/>
    </location>
    <ligand>
        <name>L-threonine</name>
        <dbReference type="ChEBI" id="CHEBI:57926"/>
    </ligand>
</feature>
<keyword evidence="6 13" id="KW-0808">Transferase</keyword>
<sequence>MQTILTDSPEEAAAILNSGGVVAFPTETVYGLGAGICHPEAILQLFRAKGRPSDNPLIVHLGSIDQLDEVAEALHADARALIEHFFPGPLTLVLQKKSSVPFSVTAGLETVGVRCPSNPVAQEFLRLCGCPVAAPSANRSGLPSATSWEAVMEDLEGRIECVLRGRPSTIGLESTIVECSGAKPLLLRAGAITLEQLREVVPEITVNAVTNKPEESPKCPGLKYPHYAPKASIILWSGEKSPVADSPSSASIGLSAPPEGVTLCKVCSTLEEYGRELFGFFRLCDAEGIGVIYCELPSNEGLGRAIRDRLLRAAALE</sequence>
<dbReference type="GO" id="GO:0061710">
    <property type="term" value="F:L-threonylcarbamoyladenylate synthase"/>
    <property type="evidence" value="ECO:0007669"/>
    <property type="project" value="UniProtKB-EC"/>
</dbReference>
<dbReference type="InterPro" id="IPR050156">
    <property type="entry name" value="TC-AMP_synthase_SUA5"/>
</dbReference>
<dbReference type="HOGENOM" id="CLU_031397_0_0_10"/>
<feature type="binding site" evidence="14">
    <location>
        <position position="144"/>
    </location>
    <ligand>
        <name>ATP</name>
        <dbReference type="ChEBI" id="CHEBI:30616"/>
    </ligand>
</feature>
<dbReference type="InterPro" id="IPR005145">
    <property type="entry name" value="Sua5_C"/>
</dbReference>
<feature type="binding site" evidence="14">
    <location>
        <position position="114"/>
    </location>
    <ligand>
        <name>L-threonine</name>
        <dbReference type="ChEBI" id="CHEBI:57926"/>
    </ligand>
</feature>
<evidence type="ECO:0000256" key="8">
    <source>
        <dbReference type="ARBA" id="ARBA00022695"/>
    </source>
</evidence>
<dbReference type="GO" id="GO:0008033">
    <property type="term" value="P:tRNA processing"/>
    <property type="evidence" value="ECO:0007669"/>
    <property type="project" value="UniProtKB-KW"/>
</dbReference>
<dbReference type="KEGG" id="pph:Ppha_0499"/>
<dbReference type="STRING" id="324925.Ppha_0499"/>
<reference evidence="16 17" key="1">
    <citation type="submission" date="2008-06" db="EMBL/GenBank/DDBJ databases">
        <title>Complete sequence of Pelodictyon phaeoclathratiforme BU-1.</title>
        <authorList>
            <consortium name="US DOE Joint Genome Institute"/>
            <person name="Lucas S."/>
            <person name="Copeland A."/>
            <person name="Lapidus A."/>
            <person name="Glavina del Rio T."/>
            <person name="Dalin E."/>
            <person name="Tice H."/>
            <person name="Bruce D."/>
            <person name="Goodwin L."/>
            <person name="Pitluck S."/>
            <person name="Schmutz J."/>
            <person name="Larimer F."/>
            <person name="Land M."/>
            <person name="Hauser L."/>
            <person name="Kyrpides N."/>
            <person name="Mikhailova N."/>
            <person name="Liu Z."/>
            <person name="Li T."/>
            <person name="Zhao F."/>
            <person name="Overmann J."/>
            <person name="Bryant D.A."/>
            <person name="Richardson P."/>
        </authorList>
    </citation>
    <scope>NUCLEOTIDE SEQUENCE [LARGE SCALE GENOMIC DNA]</scope>
    <source>
        <strain evidence="17">DSM 5477 / BU-1</strain>
    </source>
</reference>
<dbReference type="GO" id="GO:0000049">
    <property type="term" value="F:tRNA binding"/>
    <property type="evidence" value="ECO:0007669"/>
    <property type="project" value="TreeGrafter"/>
</dbReference>
<dbReference type="NCBIfam" id="TIGR00057">
    <property type="entry name" value="L-threonylcarbamoyladenylate synthase"/>
    <property type="match status" value="1"/>
</dbReference>
<dbReference type="InterPro" id="IPR038385">
    <property type="entry name" value="Sua5/YwlC_C"/>
</dbReference>
<feature type="domain" description="YrdC-like" evidence="15">
    <location>
        <begin position="6"/>
        <end position="192"/>
    </location>
</feature>
<keyword evidence="8 13" id="KW-0548">Nucleotidyltransferase</keyword>
<keyword evidence="9 13" id="KW-0547">Nucleotide-binding</keyword>
<dbReference type="GO" id="GO:0005737">
    <property type="term" value="C:cytoplasm"/>
    <property type="evidence" value="ECO:0007669"/>
    <property type="project" value="UniProtKB-SubCell"/>
</dbReference>
<keyword evidence="5 13" id="KW-0963">Cytoplasm</keyword>
<dbReference type="EC" id="2.7.7.87" evidence="3 13"/>
<proteinExistence type="inferred from homology"/>
<dbReference type="FunFam" id="3.90.870.10:FF:000009">
    <property type="entry name" value="Threonylcarbamoyl-AMP synthase, putative"/>
    <property type="match status" value="1"/>
</dbReference>
<evidence type="ECO:0000256" key="9">
    <source>
        <dbReference type="ARBA" id="ARBA00022741"/>
    </source>
</evidence>
<evidence type="ECO:0000259" key="15">
    <source>
        <dbReference type="PROSITE" id="PS51163"/>
    </source>
</evidence>
<dbReference type="InterPro" id="IPR010923">
    <property type="entry name" value="T(6)A37_SUA5"/>
</dbReference>
<keyword evidence="17" id="KW-1185">Reference proteome</keyword>
<dbReference type="PIRSF" id="PIRSF004930">
    <property type="entry name" value="Tln_factor_SUA5"/>
    <property type="match status" value="1"/>
</dbReference>
<dbReference type="EMBL" id="CP001110">
    <property type="protein sequence ID" value="ACF42825.1"/>
    <property type="molecule type" value="Genomic_DNA"/>
</dbReference>
<evidence type="ECO:0000256" key="7">
    <source>
        <dbReference type="ARBA" id="ARBA00022694"/>
    </source>
</evidence>
<feature type="binding site" evidence="14">
    <location>
        <position position="51"/>
    </location>
    <ligand>
        <name>ATP</name>
        <dbReference type="ChEBI" id="CHEBI:30616"/>
    </ligand>
</feature>
<evidence type="ECO:0000256" key="1">
    <source>
        <dbReference type="ARBA" id="ARBA00004496"/>
    </source>
</evidence>
<dbReference type="Gene3D" id="3.40.50.11030">
    <property type="entry name" value="Threonylcarbamoyl-AMP synthase, C-terminal domain"/>
    <property type="match status" value="1"/>
</dbReference>
<dbReference type="Gene3D" id="3.90.870.10">
    <property type="entry name" value="DHBP synthase"/>
    <property type="match status" value="1"/>
</dbReference>
<accession>B4SCZ1</accession>
<protein>
    <recommendedName>
        <fullName evidence="4 13">Threonylcarbamoyl-AMP synthase</fullName>
        <shortName evidence="13">TC-AMP synthase</shortName>
        <ecNumber evidence="3 13">2.7.7.87</ecNumber>
    </recommendedName>
    <alternativeName>
        <fullName evidence="11 13">L-threonylcarbamoyladenylate synthase</fullName>
    </alternativeName>
</protein>
<dbReference type="GO" id="GO:0005524">
    <property type="term" value="F:ATP binding"/>
    <property type="evidence" value="ECO:0007669"/>
    <property type="project" value="UniProtKB-UniRule"/>
</dbReference>
<dbReference type="GO" id="GO:0006450">
    <property type="term" value="P:regulation of translational fidelity"/>
    <property type="evidence" value="ECO:0007669"/>
    <property type="project" value="TreeGrafter"/>
</dbReference>
<feature type="binding site" evidence="14">
    <location>
        <position position="136"/>
    </location>
    <ligand>
        <name>ATP</name>
        <dbReference type="ChEBI" id="CHEBI:30616"/>
    </ligand>
</feature>
<dbReference type="GO" id="GO:0003725">
    <property type="term" value="F:double-stranded RNA binding"/>
    <property type="evidence" value="ECO:0007669"/>
    <property type="project" value="UniProtKB-UniRule"/>
</dbReference>
<comment type="catalytic activity">
    <reaction evidence="12 13">
        <text>L-threonine + hydrogencarbonate + ATP = L-threonylcarbamoyladenylate + diphosphate + H2O</text>
        <dbReference type="Rhea" id="RHEA:36407"/>
        <dbReference type="ChEBI" id="CHEBI:15377"/>
        <dbReference type="ChEBI" id="CHEBI:17544"/>
        <dbReference type="ChEBI" id="CHEBI:30616"/>
        <dbReference type="ChEBI" id="CHEBI:33019"/>
        <dbReference type="ChEBI" id="CHEBI:57926"/>
        <dbReference type="ChEBI" id="CHEBI:73682"/>
        <dbReference type="EC" id="2.7.7.87"/>
    </reaction>
</comment>
<comment type="subcellular location">
    <subcellularLocation>
        <location evidence="1 13">Cytoplasm</location>
    </subcellularLocation>
</comment>
<feature type="binding site" evidence="14">
    <location>
        <position position="174"/>
    </location>
    <ligand>
        <name>L-threonine</name>
        <dbReference type="ChEBI" id="CHEBI:57926"/>
    </ligand>
</feature>
<dbReference type="RefSeq" id="WP_012507320.1">
    <property type="nucleotide sequence ID" value="NC_011060.1"/>
</dbReference>
<dbReference type="eggNOG" id="COG0009">
    <property type="taxonomic scope" value="Bacteria"/>
</dbReference>
<evidence type="ECO:0000256" key="5">
    <source>
        <dbReference type="ARBA" id="ARBA00022490"/>
    </source>
</evidence>
<organism evidence="16 17">
    <name type="scientific">Pelodictyon phaeoclathratiforme (strain DSM 5477 / BU-1)</name>
    <dbReference type="NCBI Taxonomy" id="324925"/>
    <lineage>
        <taxon>Bacteria</taxon>
        <taxon>Pseudomonadati</taxon>
        <taxon>Chlorobiota</taxon>
        <taxon>Chlorobiia</taxon>
        <taxon>Chlorobiales</taxon>
        <taxon>Chlorobiaceae</taxon>
        <taxon>Chlorobium/Pelodictyon group</taxon>
        <taxon>Pelodictyon</taxon>
    </lineage>
</organism>
<comment type="similarity">
    <text evidence="2 13">Belongs to the SUA5 family.</text>
</comment>
<evidence type="ECO:0000256" key="13">
    <source>
        <dbReference type="PIRNR" id="PIRNR004930"/>
    </source>
</evidence>